<dbReference type="Pfam" id="PF08385">
    <property type="entry name" value="DHC_N1"/>
    <property type="match status" value="2"/>
</dbReference>
<dbReference type="PANTHER" id="PTHR22878">
    <property type="entry name" value="DYNEIN HEAVY CHAIN 6, AXONEMAL-LIKE-RELATED"/>
    <property type="match status" value="1"/>
</dbReference>
<dbReference type="Proteomes" id="UP000591535">
    <property type="component" value="Unassembled WGS sequence"/>
</dbReference>
<dbReference type="GO" id="GO:0051959">
    <property type="term" value="F:dynein light intermediate chain binding"/>
    <property type="evidence" value="ECO:0007669"/>
    <property type="project" value="InterPro"/>
</dbReference>
<dbReference type="EMBL" id="VWZG01000900">
    <property type="protein sequence ID" value="NXG13942.1"/>
    <property type="molecule type" value="Genomic_DNA"/>
</dbReference>
<reference evidence="2 3" key="1">
    <citation type="submission" date="2019-09" db="EMBL/GenBank/DDBJ databases">
        <title>Bird 10,000 Genomes (B10K) Project - Family phase.</title>
        <authorList>
            <person name="Zhang G."/>
        </authorList>
    </citation>
    <scope>NUCLEOTIDE SEQUENCE [LARGE SCALE GENOMIC DNA]</scope>
    <source>
        <strain evidence="2">B10K-DU-001-02</strain>
        <tissue evidence="2">Muscle</tissue>
    </source>
</reference>
<accession>A0A7K8ZDS3</accession>
<keyword evidence="3" id="KW-1185">Reference proteome</keyword>
<comment type="caution">
    <text evidence="2">The sequence shown here is derived from an EMBL/GenBank/DDBJ whole genome shotgun (WGS) entry which is preliminary data.</text>
</comment>
<feature type="domain" description="Dynein heavy chain tail" evidence="1">
    <location>
        <begin position="24"/>
        <end position="322"/>
    </location>
</feature>
<protein>
    <submittedName>
        <fullName evidence="2">DYH10 protein</fullName>
    </submittedName>
</protein>
<dbReference type="GO" id="GO:0007018">
    <property type="term" value="P:microtubule-based movement"/>
    <property type="evidence" value="ECO:0007669"/>
    <property type="project" value="InterPro"/>
</dbReference>
<proteinExistence type="predicted"/>
<organism evidence="2 3">
    <name type="scientific">Grallaria varia</name>
    <name type="common">variegated antpitta</name>
    <dbReference type="NCBI Taxonomy" id="117165"/>
    <lineage>
        <taxon>Eukaryota</taxon>
        <taxon>Metazoa</taxon>
        <taxon>Chordata</taxon>
        <taxon>Craniata</taxon>
        <taxon>Vertebrata</taxon>
        <taxon>Euteleostomi</taxon>
        <taxon>Archelosauria</taxon>
        <taxon>Archosauria</taxon>
        <taxon>Dinosauria</taxon>
        <taxon>Saurischia</taxon>
        <taxon>Theropoda</taxon>
        <taxon>Coelurosauria</taxon>
        <taxon>Aves</taxon>
        <taxon>Neognathae</taxon>
        <taxon>Neoaves</taxon>
        <taxon>Telluraves</taxon>
        <taxon>Australaves</taxon>
        <taxon>Passeriformes</taxon>
        <taxon>Formicariidae</taxon>
        <taxon>Grallaria</taxon>
    </lineage>
</organism>
<dbReference type="InterPro" id="IPR013594">
    <property type="entry name" value="Dynein_heavy_tail"/>
</dbReference>
<evidence type="ECO:0000259" key="1">
    <source>
        <dbReference type="Pfam" id="PF08385"/>
    </source>
</evidence>
<gene>
    <name evidence="2" type="primary">Dnah10</name>
    <name evidence="2" type="ORF">GRAVAR_R09085</name>
</gene>
<feature type="domain" description="Dynein heavy chain tail" evidence="1">
    <location>
        <begin position="323"/>
        <end position="536"/>
    </location>
</feature>
<evidence type="ECO:0000313" key="2">
    <source>
        <dbReference type="EMBL" id="NXG13942.1"/>
    </source>
</evidence>
<dbReference type="PANTHER" id="PTHR22878:SF63">
    <property type="entry name" value="DYNEIN AXONEMAL HEAVY CHAIN 10"/>
    <property type="match status" value="1"/>
</dbReference>
<feature type="non-terminal residue" evidence="2">
    <location>
        <position position="1"/>
    </location>
</feature>
<dbReference type="InterPro" id="IPR026983">
    <property type="entry name" value="DHC"/>
</dbReference>
<feature type="non-terminal residue" evidence="2">
    <location>
        <position position="869"/>
    </location>
</feature>
<sequence length="869" mass="100226">IELEMPTVNLDGEVPVLATVPSVVQSLESCAMTWQKLISTVLEQQRKNYPQGNGPLAEIDLWRDKSATLSALIEQTKLPEVQKVLEILQKAESKHFGDLQIVLHDLKKYHVEALDNAKFLSSLQRPLQNLAHSTSTDVVLSTVPSLLNALRMVWVMSRHYNKDERMVPLMERIAWQISATVSKIVDLHTLFKEDRAAAKKKITESKSILELWKKCYFTTCAQVEESGSERYWKFDLKCLFEKTDHMTTVCQDLHDILQIAEELYNVFIPELTTVTANPKRIDELQRGVNALISPMKELRFDPFSTIHVRDWKSVVRQFREEASVENVKQIFVQDLKDPPLYKNHPPVAGAISWSRSLFFQIKHTIIRFQEVEELLTTEHGKKVKQIYLQVAKKMKEYEDQKYKEWRERTEEMLPLLLKDNLLSVSSVARESVTTKKSICFTVNFSPILQEIIIETKYMEKLGLPVPDIARYVALQEDKYLRYAGRLTKVLDRYHKLMETMNEAETKLLDDYILKLLRMLKSGCKRLTWNSLGIGEFIVQCTQAIGKLELLVHQIHNISEDINNKLQFIESGNLFKFPLSKNGDQLPEPKAFFDYIKCERAKDVTPLIREYSAIPPLLIEVERRVANTNTGKSPKLASYYAYWEKRIFQVLTQLIVKNLQVFNAAVLANMPLLQIEAVLSVPEITFQPSASNIDKMTAQAIQDCVEVTKHFLRWMHGTCIECPPQHSGKDEVVTFSFYSDISQSPLMIEQAVLITQNVHNVLTSLNKYLSQWNRYDLLWKSDKGTVLESLAAEKPACVTFDERLQFYMMVAQEVTQQPQIKDEQFIRLQLAPLALAVQENAKDWMTSLGKLLNESAREKLARLREEIRVG</sequence>
<dbReference type="GO" id="GO:0030286">
    <property type="term" value="C:dynein complex"/>
    <property type="evidence" value="ECO:0007669"/>
    <property type="project" value="InterPro"/>
</dbReference>
<evidence type="ECO:0000313" key="3">
    <source>
        <dbReference type="Proteomes" id="UP000591535"/>
    </source>
</evidence>
<dbReference type="GO" id="GO:0045505">
    <property type="term" value="F:dynein intermediate chain binding"/>
    <property type="evidence" value="ECO:0007669"/>
    <property type="project" value="InterPro"/>
</dbReference>
<name>A0A7K8ZDS3_9PASS</name>
<dbReference type="AlphaFoldDB" id="A0A7K8ZDS3"/>